<sequence>MQVADALSQCTRQNDEPVISPDEDDPYVTERTGQMKLPSGRNLADFLHNSETESATVINVNNVNNIDIFSECVYDADTDDVEEIAYKKKKTKLNKKYETVNVTQLNNDSLYDKTTDQCSDKLDILIFPRCMIRNAPHLTLDVLKKIQRVPPIAHMYLSSLQCSSFDIRCFKEDTKSSSNCSYVFKFSDYAVYCSLHDPATEVPSGYNEKSGTAIWTKGGKYKLDVNHFMQIQEAFQPDICEALYDGDTNKDSTRKRLLKAMDRTLNFLDEIQDKWKSSQKLQNTALFGVIEGGYSIQERQKSAHETVTRNVDGYVLAGFHNNGPKTEIFDLSQVTEICQKTMECLPENKPRLMQNVWRPDKVMEGITLGIDMFDSSYPL</sequence>
<dbReference type="GO" id="GO:0016757">
    <property type="term" value="F:glycosyltransferase activity"/>
    <property type="evidence" value="ECO:0007669"/>
    <property type="project" value="UniProtKB-KW"/>
</dbReference>
<evidence type="ECO:0000313" key="4">
    <source>
        <dbReference type="Proteomes" id="UP000507470"/>
    </source>
</evidence>
<dbReference type="PANTHER" id="PTHR46064">
    <property type="entry name" value="QUEUINE TRNA-RIBOSYLTRANSFERASE ACCESSORY SUBUNIT 2"/>
    <property type="match status" value="1"/>
</dbReference>
<keyword evidence="3" id="KW-0328">Glycosyltransferase</keyword>
<protein>
    <submittedName>
        <fullName evidence="3">QTRTD1</fullName>
        <ecNumber evidence="3">2.4.2.29</ecNumber>
    </submittedName>
</protein>
<dbReference type="InterPro" id="IPR002616">
    <property type="entry name" value="tRNA_ribo_trans-like"/>
</dbReference>
<dbReference type="InterPro" id="IPR050852">
    <property type="entry name" value="Queuine_tRNA-ribosyltrfase"/>
</dbReference>
<dbReference type="NCBIfam" id="TIGR00449">
    <property type="entry name" value="tgt_general"/>
    <property type="match status" value="1"/>
</dbReference>
<proteinExistence type="predicted"/>
<feature type="domain" description="tRNA-guanine(15) transglycosylase-like" evidence="2">
    <location>
        <begin position="208"/>
        <end position="378"/>
    </location>
</feature>
<gene>
    <name evidence="3" type="ORF">MCOR_41626</name>
</gene>
<keyword evidence="4" id="KW-1185">Reference proteome</keyword>
<accession>A0A6J8DM28</accession>
<dbReference type="InterPro" id="IPR036511">
    <property type="entry name" value="TGT-like_sf"/>
</dbReference>
<dbReference type="EMBL" id="CACVKT020007517">
    <property type="protein sequence ID" value="CAC5408214.1"/>
    <property type="molecule type" value="Genomic_DNA"/>
</dbReference>
<reference evidence="3 4" key="1">
    <citation type="submission" date="2020-06" db="EMBL/GenBank/DDBJ databases">
        <authorList>
            <person name="Li R."/>
            <person name="Bekaert M."/>
        </authorList>
    </citation>
    <scope>NUCLEOTIDE SEQUENCE [LARGE SCALE GENOMIC DNA]</scope>
    <source>
        <strain evidence="4">wild</strain>
    </source>
</reference>
<dbReference type="SUPFAM" id="SSF51713">
    <property type="entry name" value="tRNA-guanine transglycosylase"/>
    <property type="match status" value="1"/>
</dbReference>
<feature type="region of interest" description="Disordered" evidence="1">
    <location>
        <begin position="1"/>
        <end position="27"/>
    </location>
</feature>
<dbReference type="Proteomes" id="UP000507470">
    <property type="component" value="Unassembled WGS sequence"/>
</dbReference>
<dbReference type="Gene3D" id="3.20.20.105">
    <property type="entry name" value="Queuine tRNA-ribosyltransferase-like"/>
    <property type="match status" value="1"/>
</dbReference>
<dbReference type="Pfam" id="PF01702">
    <property type="entry name" value="TGT"/>
    <property type="match status" value="1"/>
</dbReference>
<evidence type="ECO:0000256" key="1">
    <source>
        <dbReference type="SAM" id="MobiDB-lite"/>
    </source>
</evidence>
<keyword evidence="3" id="KW-0808">Transferase</keyword>
<name>A0A6J8DM28_MYTCO</name>
<evidence type="ECO:0000313" key="3">
    <source>
        <dbReference type="EMBL" id="CAC5408214.1"/>
    </source>
</evidence>
<dbReference type="OrthoDB" id="27601at2759"/>
<organism evidence="3 4">
    <name type="scientific">Mytilus coruscus</name>
    <name type="common">Sea mussel</name>
    <dbReference type="NCBI Taxonomy" id="42192"/>
    <lineage>
        <taxon>Eukaryota</taxon>
        <taxon>Metazoa</taxon>
        <taxon>Spiralia</taxon>
        <taxon>Lophotrochozoa</taxon>
        <taxon>Mollusca</taxon>
        <taxon>Bivalvia</taxon>
        <taxon>Autobranchia</taxon>
        <taxon>Pteriomorphia</taxon>
        <taxon>Mytilida</taxon>
        <taxon>Mytiloidea</taxon>
        <taxon>Mytilidae</taxon>
        <taxon>Mytilinae</taxon>
        <taxon>Mytilus</taxon>
    </lineage>
</organism>
<dbReference type="AlphaFoldDB" id="A0A6J8DM28"/>
<dbReference type="PANTHER" id="PTHR46064:SF1">
    <property type="entry name" value="QUEUINE TRNA-RIBOSYLTRANSFERASE ACCESSORY SUBUNIT 2"/>
    <property type="match status" value="1"/>
</dbReference>
<dbReference type="GO" id="GO:0006400">
    <property type="term" value="P:tRNA modification"/>
    <property type="evidence" value="ECO:0007669"/>
    <property type="project" value="InterPro"/>
</dbReference>
<dbReference type="EC" id="2.4.2.29" evidence="3"/>
<evidence type="ECO:0000259" key="2">
    <source>
        <dbReference type="Pfam" id="PF01702"/>
    </source>
</evidence>